<feature type="DNA-binding region" description="OmpR/PhoB-type" evidence="2">
    <location>
        <begin position="9"/>
        <end position="105"/>
    </location>
</feature>
<reference evidence="5 6" key="1">
    <citation type="journal article" date="2015" name="BMC Genomics">
        <title>Comparative genomics and metabolic profiling of the genus Lysobacter.</title>
        <authorList>
            <person name="de Bruijn I."/>
            <person name="Cheng X."/>
            <person name="de Jager V."/>
            <person name="Exposito R.G."/>
            <person name="Watrous J."/>
            <person name="Patel N."/>
            <person name="Postma J."/>
            <person name="Dorrestein P.C."/>
            <person name="Kobayashi D."/>
            <person name="Raaijmakers J.M."/>
        </authorList>
    </citation>
    <scope>NUCLEOTIDE SEQUENCE [LARGE SCALE GENOMIC DNA]</scope>
    <source>
        <strain evidence="5 6">76</strain>
    </source>
</reference>
<dbReference type="GO" id="GO:0000160">
    <property type="term" value="P:phosphorelay signal transduction system"/>
    <property type="evidence" value="ECO:0007669"/>
    <property type="project" value="InterPro"/>
</dbReference>
<evidence type="ECO:0000313" key="5">
    <source>
        <dbReference type="EMBL" id="ALN81009.1"/>
    </source>
</evidence>
<keyword evidence="3" id="KW-0472">Membrane</keyword>
<dbReference type="Pfam" id="PF00486">
    <property type="entry name" value="Trans_reg_C"/>
    <property type="match status" value="1"/>
</dbReference>
<organism evidence="5 6">
    <name type="scientific">Lysobacter antibioticus</name>
    <dbReference type="NCBI Taxonomy" id="84531"/>
    <lineage>
        <taxon>Bacteria</taxon>
        <taxon>Pseudomonadati</taxon>
        <taxon>Pseudomonadota</taxon>
        <taxon>Gammaproteobacteria</taxon>
        <taxon>Lysobacterales</taxon>
        <taxon>Lysobacteraceae</taxon>
        <taxon>Lysobacter</taxon>
    </lineage>
</organism>
<dbReference type="Gene3D" id="1.25.40.10">
    <property type="entry name" value="Tetratricopeptide repeat domain"/>
    <property type="match status" value="1"/>
</dbReference>
<dbReference type="GO" id="GO:0003677">
    <property type="term" value="F:DNA binding"/>
    <property type="evidence" value="ECO:0007669"/>
    <property type="project" value="UniProtKB-UniRule"/>
</dbReference>
<keyword evidence="3" id="KW-1133">Transmembrane helix</keyword>
<accession>A0A0S2FBU2</accession>
<dbReference type="KEGG" id="lab:LA76x_2879"/>
<feature type="domain" description="OmpR/PhoB-type" evidence="4">
    <location>
        <begin position="9"/>
        <end position="105"/>
    </location>
</feature>
<dbReference type="InterPro" id="IPR001867">
    <property type="entry name" value="OmpR/PhoB-type_DNA-bd"/>
</dbReference>
<keyword evidence="1 2" id="KW-0238">DNA-binding</keyword>
<evidence type="ECO:0000256" key="2">
    <source>
        <dbReference type="PROSITE-ProRule" id="PRU01091"/>
    </source>
</evidence>
<dbReference type="InterPro" id="IPR036388">
    <property type="entry name" value="WH-like_DNA-bd_sf"/>
</dbReference>
<dbReference type="InterPro" id="IPR016032">
    <property type="entry name" value="Sig_transdc_resp-reg_C-effctor"/>
</dbReference>
<dbReference type="AlphaFoldDB" id="A0A0S2FBU2"/>
<sequence length="980" mass="105817">MTTPWPADAWYLQLADLTIDLRFRRLIHSGQSVELPQRVFDLWLLFLGEPNRLHTRTELFDRLWAGTIVEDTNLSQNVWLLRKALGEKRKGWIRTVAKSGYVFEPPGPLQWFKELPQAPQPGAAAIAPRDSKAFVEAAERSASFESRQAVVAERSVETGAITGRMFDPAPLSTAVETGPAPIPAAGPASVRSARSGKRVWVFAALASIVAAVAVILSVQHWSGFGASEPKLAVALVTIEDQQTTTRWPAKLLEEWLSWKLGSLPEVNLLSESDLAAGQGAAAAQVVFLSSVRVANDPNKLALHVRFQNDGEERHIAVTGEPAEMPALVDAVSRQVMSHLLQVPEAPWPALELSAKAAQRYEQAAQALDRRDWMAATAIGSEVVEAAPRFGLMRLQLAQAQARLAQGAAASAQMEAALELLRPAPAEAVALLQAQALALDPRRSQDALKAFASLADRYPDNVAYRLEHARLSIDAGKPQEALARLADGAGDRHAIAVRVAQHLLRAEAYGKLGDPARMRTQAGAAERLARQAGPGWTLETADALLLKARADSNQFPERPVPLAYEQSAQLYEQGGNSTGALRARVLARTAGPLTGDADPALDVLLARANAGGYHRLEIDVLVASADQYMKAGDADSYRARLMQAAAIANASGDWVSMARLDVRLLYNDLLTLRLDSAAVRSARLRELQLQGNQRLLSNQLAGGLATMRGHAAEALEISRETERLLPALSAGQEGSEAHAQLGCARTDYLLALGRLAEVRKELDRCSQGDRQTLRSLVLLGRSQVALLGGDSVQAVGLLEQAEASMPNAAPDSWNQGLEVARLATVLGRTEKSERIYSQLLPPLQRSGYTLFVAQAITGLAENAAARGDWVRSRIHAANVRKLIPGDAWFLIARLDLLAVADARQHGDRATAVAMASKLHQRARQLGDVIVEMHVHRILEPGAFHNDCSAAEREALVARTGMRGIDVDWLVPAGEAARSASP</sequence>
<dbReference type="PATRIC" id="fig|84531.8.peg.2891"/>
<keyword evidence="3" id="KW-0812">Transmembrane</keyword>
<keyword evidence="6" id="KW-1185">Reference proteome</keyword>
<proteinExistence type="predicted"/>
<dbReference type="CDD" id="cd00383">
    <property type="entry name" value="trans_reg_C"/>
    <property type="match status" value="1"/>
</dbReference>
<name>A0A0S2FBU2_LYSAN</name>
<dbReference type="RefSeq" id="WP_057918171.1">
    <property type="nucleotide sequence ID" value="NZ_CP011129.1"/>
</dbReference>
<feature type="transmembrane region" description="Helical" evidence="3">
    <location>
        <begin position="199"/>
        <end position="221"/>
    </location>
</feature>
<dbReference type="Gene3D" id="1.10.10.10">
    <property type="entry name" value="Winged helix-like DNA-binding domain superfamily/Winged helix DNA-binding domain"/>
    <property type="match status" value="1"/>
</dbReference>
<dbReference type="SMART" id="SM00862">
    <property type="entry name" value="Trans_reg_C"/>
    <property type="match status" value="1"/>
</dbReference>
<dbReference type="SUPFAM" id="SSF46894">
    <property type="entry name" value="C-terminal effector domain of the bipartite response regulators"/>
    <property type="match status" value="1"/>
</dbReference>
<dbReference type="InterPro" id="IPR011990">
    <property type="entry name" value="TPR-like_helical_dom_sf"/>
</dbReference>
<dbReference type="STRING" id="84531.LA76x_2879"/>
<evidence type="ECO:0000256" key="1">
    <source>
        <dbReference type="ARBA" id="ARBA00023125"/>
    </source>
</evidence>
<dbReference type="PROSITE" id="PS51755">
    <property type="entry name" value="OMPR_PHOB"/>
    <property type="match status" value="1"/>
</dbReference>
<evidence type="ECO:0000313" key="6">
    <source>
        <dbReference type="Proteomes" id="UP000060787"/>
    </source>
</evidence>
<dbReference type="Proteomes" id="UP000060787">
    <property type="component" value="Chromosome"/>
</dbReference>
<evidence type="ECO:0000259" key="4">
    <source>
        <dbReference type="PROSITE" id="PS51755"/>
    </source>
</evidence>
<evidence type="ECO:0000256" key="3">
    <source>
        <dbReference type="SAM" id="Phobius"/>
    </source>
</evidence>
<dbReference type="EMBL" id="CP011129">
    <property type="protein sequence ID" value="ALN81009.1"/>
    <property type="molecule type" value="Genomic_DNA"/>
</dbReference>
<protein>
    <submittedName>
        <fullName evidence="5">Transcriptional regulatory, C terminal family protein</fullName>
    </submittedName>
</protein>
<dbReference type="GO" id="GO:0006355">
    <property type="term" value="P:regulation of DNA-templated transcription"/>
    <property type="evidence" value="ECO:0007669"/>
    <property type="project" value="InterPro"/>
</dbReference>
<gene>
    <name evidence="5" type="ORF">LA76x_2879</name>
</gene>